<dbReference type="EMBL" id="BAABAS010000035">
    <property type="protein sequence ID" value="GAA4242597.1"/>
    <property type="molecule type" value="Genomic_DNA"/>
</dbReference>
<dbReference type="RefSeq" id="WP_344908078.1">
    <property type="nucleotide sequence ID" value="NZ_BAABAS010000035.1"/>
</dbReference>
<comment type="caution">
    <text evidence="1">The sequence shown here is derived from an EMBL/GenBank/DDBJ whole genome shotgun (WGS) entry which is preliminary data.</text>
</comment>
<accession>A0ABP8CS86</accession>
<name>A0ABP8CS86_9ACTN</name>
<gene>
    <name evidence="1" type="ORF">GCM10022254_76170</name>
</gene>
<protein>
    <submittedName>
        <fullName evidence="1">Uncharacterized protein</fullName>
    </submittedName>
</protein>
<evidence type="ECO:0000313" key="2">
    <source>
        <dbReference type="Proteomes" id="UP001501710"/>
    </source>
</evidence>
<sequence>MMHAAPPDPHRPVLVLVTGFVLLSLLGTVAWMAAARGGGSPPTAVQVTPVPEDTRTATGALSGSRGCERAVTQSLARYAQVRTQGGDTALVLGEEQARLAPLEYTAFSGVVNEVDMALASGQAGLGDVITSVMPGVRRVCAQAG</sequence>
<organism evidence="1 2">
    <name type="scientific">Actinomadura meridiana</name>
    <dbReference type="NCBI Taxonomy" id="559626"/>
    <lineage>
        <taxon>Bacteria</taxon>
        <taxon>Bacillati</taxon>
        <taxon>Actinomycetota</taxon>
        <taxon>Actinomycetes</taxon>
        <taxon>Streptosporangiales</taxon>
        <taxon>Thermomonosporaceae</taxon>
        <taxon>Actinomadura</taxon>
    </lineage>
</organism>
<evidence type="ECO:0000313" key="1">
    <source>
        <dbReference type="EMBL" id="GAA4242597.1"/>
    </source>
</evidence>
<keyword evidence="2" id="KW-1185">Reference proteome</keyword>
<reference evidence="2" key="1">
    <citation type="journal article" date="2019" name="Int. J. Syst. Evol. Microbiol.">
        <title>The Global Catalogue of Microorganisms (GCM) 10K type strain sequencing project: providing services to taxonomists for standard genome sequencing and annotation.</title>
        <authorList>
            <consortium name="The Broad Institute Genomics Platform"/>
            <consortium name="The Broad Institute Genome Sequencing Center for Infectious Disease"/>
            <person name="Wu L."/>
            <person name="Ma J."/>
        </authorList>
    </citation>
    <scope>NUCLEOTIDE SEQUENCE [LARGE SCALE GENOMIC DNA]</scope>
    <source>
        <strain evidence="2">JCM 17440</strain>
    </source>
</reference>
<proteinExistence type="predicted"/>
<dbReference type="Proteomes" id="UP001501710">
    <property type="component" value="Unassembled WGS sequence"/>
</dbReference>